<sequence>MYHAPLAGSAAFRAEDGGFGQYSSTLKFCSVILLAHDIWWVRLESVSPSENQNPPQNGSKGLVVGLLSTIRPLGVEVSMHCISFWSTITSASRRKSPSLVVGPLGTTHSKKQCLTPIPFLQLIEGFRTRYNHRGCNPEIPGNLALVLRTIVSSTFSPGMPTTYAVTHISRALYTDSYLTANCD</sequence>
<organism evidence="1 2">
    <name type="scientific">Oidiodendron maius (strain Zn)</name>
    <dbReference type="NCBI Taxonomy" id="913774"/>
    <lineage>
        <taxon>Eukaryota</taxon>
        <taxon>Fungi</taxon>
        <taxon>Dikarya</taxon>
        <taxon>Ascomycota</taxon>
        <taxon>Pezizomycotina</taxon>
        <taxon>Leotiomycetes</taxon>
        <taxon>Leotiomycetes incertae sedis</taxon>
        <taxon>Myxotrichaceae</taxon>
        <taxon>Oidiodendron</taxon>
    </lineage>
</organism>
<dbReference type="EMBL" id="KN832870">
    <property type="protein sequence ID" value="KIN08977.1"/>
    <property type="molecule type" value="Genomic_DNA"/>
</dbReference>
<evidence type="ECO:0000313" key="1">
    <source>
        <dbReference type="EMBL" id="KIN08977.1"/>
    </source>
</evidence>
<name>A0A0C3I3L5_OIDMZ</name>
<gene>
    <name evidence="1" type="ORF">OIDMADRAFT_23711</name>
</gene>
<reference evidence="2" key="2">
    <citation type="submission" date="2015-01" db="EMBL/GenBank/DDBJ databases">
        <title>Evolutionary Origins and Diversification of the Mycorrhizal Mutualists.</title>
        <authorList>
            <consortium name="DOE Joint Genome Institute"/>
            <consortium name="Mycorrhizal Genomics Consortium"/>
            <person name="Kohler A."/>
            <person name="Kuo A."/>
            <person name="Nagy L.G."/>
            <person name="Floudas D."/>
            <person name="Copeland A."/>
            <person name="Barry K.W."/>
            <person name="Cichocki N."/>
            <person name="Veneault-Fourrey C."/>
            <person name="LaButti K."/>
            <person name="Lindquist E.A."/>
            <person name="Lipzen A."/>
            <person name="Lundell T."/>
            <person name="Morin E."/>
            <person name="Murat C."/>
            <person name="Riley R."/>
            <person name="Ohm R."/>
            <person name="Sun H."/>
            <person name="Tunlid A."/>
            <person name="Henrissat B."/>
            <person name="Grigoriev I.V."/>
            <person name="Hibbett D.S."/>
            <person name="Martin F."/>
        </authorList>
    </citation>
    <scope>NUCLEOTIDE SEQUENCE [LARGE SCALE GENOMIC DNA]</scope>
    <source>
        <strain evidence="2">Zn</strain>
    </source>
</reference>
<proteinExistence type="predicted"/>
<accession>A0A0C3I3L5</accession>
<reference evidence="1 2" key="1">
    <citation type="submission" date="2014-04" db="EMBL/GenBank/DDBJ databases">
        <authorList>
            <consortium name="DOE Joint Genome Institute"/>
            <person name="Kuo A."/>
            <person name="Martino E."/>
            <person name="Perotto S."/>
            <person name="Kohler A."/>
            <person name="Nagy L.G."/>
            <person name="Floudas D."/>
            <person name="Copeland A."/>
            <person name="Barry K.W."/>
            <person name="Cichocki N."/>
            <person name="Veneault-Fourrey C."/>
            <person name="LaButti K."/>
            <person name="Lindquist E.A."/>
            <person name="Lipzen A."/>
            <person name="Lundell T."/>
            <person name="Morin E."/>
            <person name="Murat C."/>
            <person name="Sun H."/>
            <person name="Tunlid A."/>
            <person name="Henrissat B."/>
            <person name="Grigoriev I.V."/>
            <person name="Hibbett D.S."/>
            <person name="Martin F."/>
            <person name="Nordberg H.P."/>
            <person name="Cantor M.N."/>
            <person name="Hua S.X."/>
        </authorList>
    </citation>
    <scope>NUCLEOTIDE SEQUENCE [LARGE SCALE GENOMIC DNA]</scope>
    <source>
        <strain evidence="1 2">Zn</strain>
    </source>
</reference>
<dbReference type="AlphaFoldDB" id="A0A0C3I3L5"/>
<dbReference type="InParanoid" id="A0A0C3I3L5"/>
<protein>
    <submittedName>
        <fullName evidence="1">Uncharacterized protein</fullName>
    </submittedName>
</protein>
<keyword evidence="2" id="KW-1185">Reference proteome</keyword>
<evidence type="ECO:0000313" key="2">
    <source>
        <dbReference type="Proteomes" id="UP000054321"/>
    </source>
</evidence>
<dbReference type="Proteomes" id="UP000054321">
    <property type="component" value="Unassembled WGS sequence"/>
</dbReference>
<dbReference type="HOGENOM" id="CLU_1475579_0_0_1"/>